<dbReference type="EMBL" id="BRXS01000002">
    <property type="protein sequence ID" value="GLC24747.1"/>
    <property type="molecule type" value="Genomic_DNA"/>
</dbReference>
<dbReference type="GO" id="GO:0003676">
    <property type="term" value="F:nucleic acid binding"/>
    <property type="evidence" value="ECO:0007669"/>
    <property type="project" value="InterPro"/>
</dbReference>
<evidence type="ECO:0000256" key="7">
    <source>
        <dbReference type="SAM" id="MobiDB-lite"/>
    </source>
</evidence>
<evidence type="ECO:0000256" key="4">
    <source>
        <dbReference type="ARBA" id="ARBA00022801"/>
    </source>
</evidence>
<keyword evidence="4" id="KW-0378">Hydrolase</keyword>
<dbReference type="GO" id="GO:0006308">
    <property type="term" value="P:DNA catabolic process"/>
    <property type="evidence" value="ECO:0007669"/>
    <property type="project" value="InterPro"/>
</dbReference>
<reference evidence="9" key="1">
    <citation type="submission" date="2022-08" db="EMBL/GenBank/DDBJ databases">
        <title>Draft genome sequencing of Roseisolibacter agri AW1220.</title>
        <authorList>
            <person name="Tobiishi Y."/>
            <person name="Tonouchi A."/>
        </authorList>
    </citation>
    <scope>NUCLEOTIDE SEQUENCE</scope>
    <source>
        <strain evidence="9">AW1220</strain>
    </source>
</reference>
<evidence type="ECO:0000256" key="5">
    <source>
        <dbReference type="ARBA" id="ARBA00023157"/>
    </source>
</evidence>
<dbReference type="InterPro" id="IPR006311">
    <property type="entry name" value="TAT_signal"/>
</dbReference>
<comment type="caution">
    <text evidence="9">The sequence shown here is derived from an EMBL/GenBank/DDBJ whole genome shotgun (WGS) entry which is preliminary data.</text>
</comment>
<evidence type="ECO:0000313" key="10">
    <source>
        <dbReference type="Proteomes" id="UP001161325"/>
    </source>
</evidence>
<feature type="region of interest" description="Disordered" evidence="7">
    <location>
        <begin position="181"/>
        <end position="200"/>
    </location>
</feature>
<dbReference type="AlphaFoldDB" id="A0AA37V256"/>
<dbReference type="PANTHER" id="PTHR33146">
    <property type="entry name" value="ENDONUCLEASE 4"/>
    <property type="match status" value="1"/>
</dbReference>
<dbReference type="Proteomes" id="UP001161325">
    <property type="component" value="Unassembled WGS sequence"/>
</dbReference>
<keyword evidence="5" id="KW-1015">Disulfide bond</keyword>
<dbReference type="GO" id="GO:0046872">
    <property type="term" value="F:metal ion binding"/>
    <property type="evidence" value="ECO:0007669"/>
    <property type="project" value="UniProtKB-KW"/>
</dbReference>
<dbReference type="RefSeq" id="WP_284349193.1">
    <property type="nucleotide sequence ID" value="NZ_BRXS01000002.1"/>
</dbReference>
<evidence type="ECO:0000256" key="6">
    <source>
        <dbReference type="ARBA" id="ARBA00023180"/>
    </source>
</evidence>
<dbReference type="Gene3D" id="1.10.575.10">
    <property type="entry name" value="P1 Nuclease"/>
    <property type="match status" value="1"/>
</dbReference>
<feature type="chain" id="PRO_5041283994" evidence="8">
    <location>
        <begin position="29"/>
        <end position="322"/>
    </location>
</feature>
<dbReference type="CDD" id="cd11010">
    <property type="entry name" value="S1-P1_nuclease"/>
    <property type="match status" value="1"/>
</dbReference>
<organism evidence="9 10">
    <name type="scientific">Roseisolibacter agri</name>
    <dbReference type="NCBI Taxonomy" id="2014610"/>
    <lineage>
        <taxon>Bacteria</taxon>
        <taxon>Pseudomonadati</taxon>
        <taxon>Gemmatimonadota</taxon>
        <taxon>Gemmatimonadia</taxon>
        <taxon>Gemmatimonadales</taxon>
        <taxon>Gemmatimonadaceae</taxon>
        <taxon>Roseisolibacter</taxon>
    </lineage>
</organism>
<dbReference type="GO" id="GO:0016788">
    <property type="term" value="F:hydrolase activity, acting on ester bonds"/>
    <property type="evidence" value="ECO:0007669"/>
    <property type="project" value="InterPro"/>
</dbReference>
<keyword evidence="3" id="KW-0255">Endonuclease</keyword>
<feature type="compositionally biased region" description="Basic and acidic residues" evidence="7">
    <location>
        <begin position="184"/>
        <end position="196"/>
    </location>
</feature>
<name>A0AA37V256_9BACT</name>
<protein>
    <submittedName>
        <fullName evidence="9">Nuclease</fullName>
    </submittedName>
</protein>
<dbReference type="SUPFAM" id="SSF48537">
    <property type="entry name" value="Phospholipase C/P1 nuclease"/>
    <property type="match status" value="1"/>
</dbReference>
<keyword evidence="1" id="KW-0540">Nuclease</keyword>
<dbReference type="GO" id="GO:0004519">
    <property type="term" value="F:endonuclease activity"/>
    <property type="evidence" value="ECO:0007669"/>
    <property type="project" value="UniProtKB-KW"/>
</dbReference>
<dbReference type="InterPro" id="IPR003154">
    <property type="entry name" value="S1/P1nuclease"/>
</dbReference>
<keyword evidence="6" id="KW-0325">Glycoprotein</keyword>
<gene>
    <name evidence="9" type="ORF">rosag_12600</name>
</gene>
<feature type="signal peptide" evidence="8">
    <location>
        <begin position="1"/>
        <end position="28"/>
    </location>
</feature>
<evidence type="ECO:0000256" key="3">
    <source>
        <dbReference type="ARBA" id="ARBA00022759"/>
    </source>
</evidence>
<feature type="region of interest" description="Disordered" evidence="7">
    <location>
        <begin position="212"/>
        <end position="235"/>
    </location>
</feature>
<dbReference type="PANTHER" id="PTHR33146:SF10">
    <property type="entry name" value="STRAND-SPECIFIC NUCLEASE, PUTATIVE-RELATED"/>
    <property type="match status" value="1"/>
</dbReference>
<proteinExistence type="predicted"/>
<sequence>MSRPRRVRRTLLAVVAALALLPAAPARAWDDVGHMTVASIAWRRLSPAARARAVALLRAAPSDAGLAQLRPNSGGPEARDRALFVRAATWPDVVKNRRDMARVRRYSRSHWHYDDHYWRTDAAGRPVAVPELQAQPENAAERIVALTAALRDARRSDAERAIDLAWVLHLVGDIHQPLHASSRVTDRSPEGDRGGNDVRIGSTNLHALWDNALDRSPGRQPGRRGGRPQGEDAKLARADEWASRLPGSYPDARWAAWIADTVPERWAVESLILAQRDVYPGVVDSMPLTPDYQAQVRRVSDPQVTLAGYRLAALLERVLVSR</sequence>
<dbReference type="Pfam" id="PF02265">
    <property type="entry name" value="S1-P1_nuclease"/>
    <property type="match status" value="1"/>
</dbReference>
<evidence type="ECO:0000256" key="8">
    <source>
        <dbReference type="SAM" id="SignalP"/>
    </source>
</evidence>
<accession>A0AA37V256</accession>
<keyword evidence="8" id="KW-0732">Signal</keyword>
<evidence type="ECO:0000313" key="9">
    <source>
        <dbReference type="EMBL" id="GLC24747.1"/>
    </source>
</evidence>
<dbReference type="InterPro" id="IPR008947">
    <property type="entry name" value="PLipase_C/P1_nuclease_dom_sf"/>
</dbReference>
<keyword evidence="2" id="KW-0479">Metal-binding</keyword>
<evidence type="ECO:0000256" key="2">
    <source>
        <dbReference type="ARBA" id="ARBA00022723"/>
    </source>
</evidence>
<dbReference type="PROSITE" id="PS51318">
    <property type="entry name" value="TAT"/>
    <property type="match status" value="1"/>
</dbReference>
<evidence type="ECO:0000256" key="1">
    <source>
        <dbReference type="ARBA" id="ARBA00022722"/>
    </source>
</evidence>
<keyword evidence="10" id="KW-1185">Reference proteome</keyword>